<feature type="transmembrane region" description="Helical" evidence="5">
    <location>
        <begin position="50"/>
        <end position="70"/>
    </location>
</feature>
<comment type="caution">
    <text evidence="6">The sequence shown here is derived from an EMBL/GenBank/DDBJ whole genome shotgun (WGS) entry which is preliminary data.</text>
</comment>
<dbReference type="Gene3D" id="1.20.1740.10">
    <property type="entry name" value="Amino acid/polyamine transporter I"/>
    <property type="match status" value="1"/>
</dbReference>
<evidence type="ECO:0000256" key="3">
    <source>
        <dbReference type="ARBA" id="ARBA00022989"/>
    </source>
</evidence>
<comment type="subcellular location">
    <subcellularLocation>
        <location evidence="1">Membrane</location>
        <topology evidence="1">Multi-pass membrane protein</topology>
    </subcellularLocation>
</comment>
<gene>
    <name evidence="6" type="ORF">FH759_14705</name>
</gene>
<keyword evidence="4 5" id="KW-0472">Membrane</keyword>
<keyword evidence="3 5" id="KW-1133">Transmembrane helix</keyword>
<dbReference type="Proteomes" id="UP000483078">
    <property type="component" value="Unassembled WGS sequence"/>
</dbReference>
<dbReference type="AlphaFoldDB" id="A0A7C9LTH7"/>
<evidence type="ECO:0000313" key="7">
    <source>
        <dbReference type="Proteomes" id="UP000483078"/>
    </source>
</evidence>
<organism evidence="6 7">
    <name type="scientific">Sediminimonas qiaohouensis</name>
    <dbReference type="NCBI Taxonomy" id="552061"/>
    <lineage>
        <taxon>Bacteria</taxon>
        <taxon>Pseudomonadati</taxon>
        <taxon>Pseudomonadota</taxon>
        <taxon>Alphaproteobacteria</taxon>
        <taxon>Rhodobacterales</taxon>
        <taxon>Roseobacteraceae</taxon>
        <taxon>Sediminimonas</taxon>
    </lineage>
</organism>
<keyword evidence="2 5" id="KW-0812">Transmembrane</keyword>
<evidence type="ECO:0000256" key="5">
    <source>
        <dbReference type="SAM" id="Phobius"/>
    </source>
</evidence>
<feature type="transmembrane region" description="Helical" evidence="5">
    <location>
        <begin position="107"/>
        <end position="126"/>
    </location>
</feature>
<sequence length="193" mass="20165">MESGGTDTSVNEVDGLHRAIDWKGAFWIASGVPALVLISIGGIGDVVGKLAFLAWTISVCMGFSQAYSYAEIAGLFKNKSGGAAVYGAAAWLRYSKFLAPLSVWCNWFAWTPVLSLGCAIAAGYILNAIAPIPIFTADSPEVIAWLANSANAALVQGMSDSTAAQTAIAALVEANTPFLRSFSLVQFSFGTVT</sequence>
<feature type="transmembrane region" description="Helical" evidence="5">
    <location>
        <begin position="24"/>
        <end position="43"/>
    </location>
</feature>
<reference evidence="6 7" key="1">
    <citation type="submission" date="2019-06" db="EMBL/GenBank/DDBJ databases">
        <title>Enrichment of Autotrophic Halophilic Microorganisms from Red Sea Brine Pool Using Microbial Electrosynthesis System.</title>
        <authorList>
            <person name="Alqahtani M.F."/>
            <person name="Bajracharya S."/>
            <person name="Katuri K.P."/>
            <person name="Ali M."/>
            <person name="Saikaly P.E."/>
        </authorList>
    </citation>
    <scope>NUCLEOTIDE SEQUENCE [LARGE SCALE GENOMIC DNA]</scope>
    <source>
        <strain evidence="6">MES6</strain>
    </source>
</reference>
<evidence type="ECO:0000256" key="1">
    <source>
        <dbReference type="ARBA" id="ARBA00004141"/>
    </source>
</evidence>
<accession>A0A7C9LTH7</accession>
<evidence type="ECO:0000256" key="2">
    <source>
        <dbReference type="ARBA" id="ARBA00022692"/>
    </source>
</evidence>
<evidence type="ECO:0000313" key="6">
    <source>
        <dbReference type="EMBL" id="MTJ05916.1"/>
    </source>
</evidence>
<proteinExistence type="predicted"/>
<evidence type="ECO:0000256" key="4">
    <source>
        <dbReference type="ARBA" id="ARBA00023136"/>
    </source>
</evidence>
<dbReference type="EMBL" id="VENJ01000030">
    <property type="protein sequence ID" value="MTJ05916.1"/>
    <property type="molecule type" value="Genomic_DNA"/>
</dbReference>
<protein>
    <submittedName>
        <fullName evidence="6">Amino acid permease</fullName>
    </submittedName>
</protein>
<dbReference type="GO" id="GO:0022857">
    <property type="term" value="F:transmembrane transporter activity"/>
    <property type="evidence" value="ECO:0007669"/>
    <property type="project" value="InterPro"/>
</dbReference>
<dbReference type="GO" id="GO:0016020">
    <property type="term" value="C:membrane"/>
    <property type="evidence" value="ECO:0007669"/>
    <property type="project" value="UniProtKB-SubCell"/>
</dbReference>
<dbReference type="Pfam" id="PF13520">
    <property type="entry name" value="AA_permease_2"/>
    <property type="match status" value="1"/>
</dbReference>
<name>A0A7C9LTH7_9RHOB</name>
<dbReference type="InterPro" id="IPR002293">
    <property type="entry name" value="AA/rel_permease1"/>
</dbReference>